<evidence type="ECO:0000313" key="1">
    <source>
        <dbReference type="EMBL" id="MDN3591072.1"/>
    </source>
</evidence>
<evidence type="ECO:0000313" key="2">
    <source>
        <dbReference type="Proteomes" id="UP001224644"/>
    </source>
</evidence>
<keyword evidence="2" id="KW-1185">Reference proteome</keyword>
<proteinExistence type="predicted"/>
<sequence>MLLLRLRPVRAIAVIQDITMDIIGTSIAMPIGTTVAPIGTVRTGPSWQERRWA</sequence>
<organism evidence="1 2">
    <name type="scientific">Methylobacterium adhaesivum</name>
    <dbReference type="NCBI Taxonomy" id="333297"/>
    <lineage>
        <taxon>Bacteria</taxon>
        <taxon>Pseudomonadati</taxon>
        <taxon>Pseudomonadota</taxon>
        <taxon>Alphaproteobacteria</taxon>
        <taxon>Hyphomicrobiales</taxon>
        <taxon>Methylobacteriaceae</taxon>
        <taxon>Methylobacterium</taxon>
    </lineage>
</organism>
<accession>A0ABT8BG03</accession>
<dbReference type="Proteomes" id="UP001224644">
    <property type="component" value="Unassembled WGS sequence"/>
</dbReference>
<reference evidence="2" key="1">
    <citation type="journal article" date="2019" name="Int. J. Syst. Evol. Microbiol.">
        <title>The Global Catalogue of Microorganisms (GCM) 10K type strain sequencing project: providing services to taxonomists for standard genome sequencing and annotation.</title>
        <authorList>
            <consortium name="The Broad Institute Genomics Platform"/>
            <consortium name="The Broad Institute Genome Sequencing Center for Infectious Disease"/>
            <person name="Wu L."/>
            <person name="Ma J."/>
        </authorList>
    </citation>
    <scope>NUCLEOTIDE SEQUENCE [LARGE SCALE GENOMIC DNA]</scope>
    <source>
        <strain evidence="2">CECT 7069</strain>
    </source>
</reference>
<name>A0ABT8BG03_9HYPH</name>
<comment type="caution">
    <text evidence="1">The sequence shown here is derived from an EMBL/GenBank/DDBJ whole genome shotgun (WGS) entry which is preliminary data.</text>
</comment>
<dbReference type="EMBL" id="JAUFPX010000006">
    <property type="protein sequence ID" value="MDN3591072.1"/>
    <property type="molecule type" value="Genomic_DNA"/>
</dbReference>
<dbReference type="RefSeq" id="WP_238222186.1">
    <property type="nucleotide sequence ID" value="NZ_BPQD01000003.1"/>
</dbReference>
<gene>
    <name evidence="1" type="ORF">QWZ12_10655</name>
</gene>
<protein>
    <submittedName>
        <fullName evidence="1">Uncharacterized protein</fullName>
    </submittedName>
</protein>